<feature type="region of interest" description="Disordered" evidence="1">
    <location>
        <begin position="80"/>
        <end position="99"/>
    </location>
</feature>
<evidence type="ECO:0008006" key="5">
    <source>
        <dbReference type="Google" id="ProtNLM"/>
    </source>
</evidence>
<feature type="signal peptide" evidence="2">
    <location>
        <begin position="1"/>
        <end position="22"/>
    </location>
</feature>
<dbReference type="RefSeq" id="WP_136641390.1">
    <property type="nucleotide sequence ID" value="NZ_QYRT01000008.1"/>
</dbReference>
<protein>
    <recommendedName>
        <fullName evidence="5">LamG domain-containing protein</fullName>
    </recommendedName>
</protein>
<reference evidence="3 4" key="1">
    <citation type="journal article" date="2019" name="Microorganisms">
        <title>Systematic Affiliation and Genome Analysis of Subtercola vilae DB165(T) with Particular Emphasis on Cold Adaptation of an Isolate from a High-Altitude Cold Volcano Lake.</title>
        <authorList>
            <person name="Villalobos A.S."/>
            <person name="Wiese J."/>
            <person name="Imhoff J.F."/>
            <person name="Dorador C."/>
            <person name="Keller A."/>
            <person name="Hentschel U."/>
        </authorList>
    </citation>
    <scope>NUCLEOTIDE SEQUENCE [LARGE SCALE GENOMIC DNA]</scope>
    <source>
        <strain evidence="3 4">DB165</strain>
    </source>
</reference>
<accession>A0A4T2C327</accession>
<evidence type="ECO:0000256" key="1">
    <source>
        <dbReference type="SAM" id="MobiDB-lite"/>
    </source>
</evidence>
<feature type="compositionally biased region" description="Low complexity" evidence="1">
    <location>
        <begin position="35"/>
        <end position="56"/>
    </location>
</feature>
<feature type="region of interest" description="Disordered" evidence="1">
    <location>
        <begin position="35"/>
        <end position="61"/>
    </location>
</feature>
<evidence type="ECO:0000313" key="4">
    <source>
        <dbReference type="Proteomes" id="UP000306192"/>
    </source>
</evidence>
<evidence type="ECO:0000313" key="3">
    <source>
        <dbReference type="EMBL" id="TIH38733.1"/>
    </source>
</evidence>
<feature type="chain" id="PRO_5020584788" description="LamG domain-containing protein" evidence="2">
    <location>
        <begin position="23"/>
        <end position="1129"/>
    </location>
</feature>
<feature type="region of interest" description="Disordered" evidence="1">
    <location>
        <begin position="233"/>
        <end position="293"/>
    </location>
</feature>
<evidence type="ECO:0000256" key="2">
    <source>
        <dbReference type="SAM" id="SignalP"/>
    </source>
</evidence>
<gene>
    <name evidence="3" type="ORF">D4765_06030</name>
</gene>
<keyword evidence="4" id="KW-1185">Reference proteome</keyword>
<dbReference type="InterPro" id="IPR013320">
    <property type="entry name" value="ConA-like_dom_sf"/>
</dbReference>
<dbReference type="Gene3D" id="2.60.120.200">
    <property type="match status" value="1"/>
</dbReference>
<name>A0A4T2C327_9MICO</name>
<proteinExistence type="predicted"/>
<feature type="compositionally biased region" description="Polar residues" evidence="1">
    <location>
        <begin position="83"/>
        <end position="99"/>
    </location>
</feature>
<feature type="compositionally biased region" description="Polar residues" evidence="1">
    <location>
        <begin position="233"/>
        <end position="262"/>
    </location>
</feature>
<dbReference type="EMBL" id="QYRT01000008">
    <property type="protein sequence ID" value="TIH38733.1"/>
    <property type="molecule type" value="Genomic_DNA"/>
</dbReference>
<dbReference type="AlphaFoldDB" id="A0A4T2C327"/>
<keyword evidence="2" id="KW-0732">Signal</keyword>
<dbReference type="OrthoDB" id="3751446at2"/>
<dbReference type="Proteomes" id="UP000306192">
    <property type="component" value="Unassembled WGS sequence"/>
</dbReference>
<organism evidence="3 4">
    <name type="scientific">Subtercola vilae</name>
    <dbReference type="NCBI Taxonomy" id="2056433"/>
    <lineage>
        <taxon>Bacteria</taxon>
        <taxon>Bacillati</taxon>
        <taxon>Actinomycetota</taxon>
        <taxon>Actinomycetes</taxon>
        <taxon>Micrococcales</taxon>
        <taxon>Microbacteriaceae</taxon>
        <taxon>Subtercola</taxon>
    </lineage>
</organism>
<comment type="caution">
    <text evidence="3">The sequence shown here is derived from an EMBL/GenBank/DDBJ whole genome shotgun (WGS) entry which is preliminary data.</text>
</comment>
<sequence length="1129" mass="115629">MTTASIAIIGALTLSVAGMASAMPTVLPTDNPVSATVQPATETPEPTPTAAAVTPTGPDSDRAADPIAAAAIARKYNHPVADDSQTTDTSQVSVEPNGSFSLESSTLPVRVKTDAGWVPIDSSLTYGPDKMLTPVAAASPVQFSEGGTDLLAKVEVTPGAWLTEKWPYGALPIPTVTDNDALYSNVLPGVDLRLSSTPAGMAEVLVVKTPDAAANPKLDQVKLSLEGATVTPSAGNTLSATPNGAQPQTASAAADNSDTVSSAPVWWDSNVKDSGPDGPVGAEEAHPVSQAATGSDVTLNVGAVIDTQKITYPLYVDPDWGTGAQAYWFTDRAFPDTVYLNGNANSGGIKAVGYGGPSPVNYLSHAFWQFDTTPLSGKHILAAAFNTAVYWSNVCTSTAIQAWQYGNGADAPGFTWNGEPNAWDALLDTQSTNDGSSCAAPGNVGFNALPTAISAASGGWPNVQLGLRAANESDPGTRKHFGTAASLTVTYNSYPNAPTGLSITSPPRGCSNDPNNPAYLNGNQSIVLQANVSDPDQQNLGTAFYLKNTDTGANTFAPLGWPYDGSPAQAQSAPQSVQLPVTLPTGRYAWYAQSEDGIDWGPASSPCYFDALDSPPAVPVISDVSAGPYTVGQPMTVKFTSSPTDHIATFAYWWTNDTSTATTPPLPALGNAPTCTRAPVGGVRFACADSSSTSPLITVAPRADTSTLWVATFDLAGNASTSSAGQTILANADTAVSASNPNAGNVVAAKGHQWPMNTATPIVGAVADKNTTTGTSLFAQKVLKIGAGTNVTSTDHIVMTGLARHVMTLPGYLELARYYNGVDDAAFSDGFAPAGYTFEVALGQYVPLAASAAAVTGMQEFYSCPLSTGDMTSTSSTCEGTGVTGVSMGYFWPTSAAVPAGVPALPLYQCSIASNGHHFDAPDVGCLGFGTGIVLGYLAGIAPTVTANTSGSPAVLAPAQAIDTTKSFTVSAWVKLDAANLAGGNYTAMSESGSGTNANSAFYLQKANGGHWRFCVRTQSGIDIVDCASVTAPALANTWTMVTGIWDATNQEVRVLTSASPTPADSTSVVSHVPPSSEISATSPLVVGSAVSDGSTGNQWDGEISNPVAFQGVLDGFQLASLAGLNPLP</sequence>
<dbReference type="Pfam" id="PF13385">
    <property type="entry name" value="Laminin_G_3"/>
    <property type="match status" value="1"/>
</dbReference>
<dbReference type="SUPFAM" id="SSF49899">
    <property type="entry name" value="Concanavalin A-like lectins/glucanases"/>
    <property type="match status" value="1"/>
</dbReference>